<sequence>MKSPLNYASLGIAICIALPSLFTGVEAHGNKSTDPIQLTIASDHGNKSSPLLYGIMFEEMDHSGDGGIHGQLLQNNGFQGTSLNITSYAPVGNATISQDTSKQVSKAITSSLKVEVPKGVTDYVGFANTGYNGIPVTGAMYNSSFWMMGDYSGTVNLQLVGSKSGQIYADHNLTVKSTKSKFTEFQTRFNTTYSPDGYNEWHLTFDGSKVDGSSLNFGYIQLFPPTFKGRENGLRDDLASFLDEIHPNFLRFPGGNNLEGLQVDSRWKWNTTIGPVVDRPGRESDWFYPNTDALGLDEYLWWCEDMNMAPLLAVWSGKSYGDIISGPDLKPFIEDIMNEMEYLFGNTSTHYGSMRARNGRKEPWKVDLIEIGNEDDLTHGCETYPDRFNQIYKAIHDKYPHITLIASNGDYKCLPAPLPKDVIIDLHLYRKPDEFVKLFNQFDNQPRNQSVMIGEFGCRNTSIAEGEYWPYMQGSCSEAVYMIGMERNSDIVKMTTYAPMLQHFDFVSWSPTLYGFNNTPDSITPSTSYFVQKMFMSNKGDTILPVDSTADFGPLYWVASKTNSTYYLKMANYGTDPQTVKVSIPGTKTGRLEMLAGPRYQGDTPYHAQIQTVTTSVFNPQGNYTVTMEPWAIAALAVS</sequence>
<proteinExistence type="inferred from homology"/>
<evidence type="ECO:0000313" key="10">
    <source>
        <dbReference type="EMBL" id="KAJ5329193.1"/>
    </source>
</evidence>
<dbReference type="InterPro" id="IPR051563">
    <property type="entry name" value="Glycosyl_Hydrolase_51"/>
</dbReference>
<dbReference type="GO" id="GO:0046556">
    <property type="term" value="F:alpha-L-arabinofuranosidase activity"/>
    <property type="evidence" value="ECO:0007669"/>
    <property type="project" value="UniProtKB-EC"/>
</dbReference>
<organism evidence="10 11">
    <name type="scientific">Penicillium brevicompactum</name>
    <dbReference type="NCBI Taxonomy" id="5074"/>
    <lineage>
        <taxon>Eukaryota</taxon>
        <taxon>Fungi</taxon>
        <taxon>Dikarya</taxon>
        <taxon>Ascomycota</taxon>
        <taxon>Pezizomycotina</taxon>
        <taxon>Eurotiomycetes</taxon>
        <taxon>Eurotiomycetidae</taxon>
        <taxon>Eurotiales</taxon>
        <taxon>Aspergillaceae</taxon>
        <taxon>Penicillium</taxon>
    </lineage>
</organism>
<dbReference type="PANTHER" id="PTHR31776">
    <property type="entry name" value="ALPHA-L-ARABINOFURANOSIDASE 1"/>
    <property type="match status" value="1"/>
</dbReference>
<accession>A0A9W9UAR5</accession>
<dbReference type="InterPro" id="IPR010720">
    <property type="entry name" value="Alpha-L-AF_C"/>
</dbReference>
<dbReference type="InterPro" id="IPR017853">
    <property type="entry name" value="GH"/>
</dbReference>
<dbReference type="Gene3D" id="3.20.20.80">
    <property type="entry name" value="Glycosidases"/>
    <property type="match status" value="1"/>
</dbReference>
<protein>
    <recommendedName>
        <fullName evidence="4">non-reducing end alpha-L-arabinofuranosidase</fullName>
        <ecNumber evidence="4">3.2.1.55</ecNumber>
    </recommendedName>
</protein>
<dbReference type="PANTHER" id="PTHR31776:SF0">
    <property type="entry name" value="ALPHA-L-ARABINOFURANOSIDASE 1"/>
    <property type="match status" value="1"/>
</dbReference>
<dbReference type="EC" id="3.2.1.55" evidence="4"/>
<evidence type="ECO:0000256" key="6">
    <source>
        <dbReference type="ARBA" id="ARBA00022801"/>
    </source>
</evidence>
<evidence type="ECO:0000256" key="5">
    <source>
        <dbReference type="ARBA" id="ARBA00022729"/>
    </source>
</evidence>
<comment type="pathway">
    <text evidence="2">Glycan metabolism; L-arabinan degradation.</text>
</comment>
<dbReference type="SMART" id="SM00813">
    <property type="entry name" value="Alpha-L-AF_C"/>
    <property type="match status" value="1"/>
</dbReference>
<keyword evidence="6" id="KW-0378">Hydrolase</keyword>
<evidence type="ECO:0000256" key="2">
    <source>
        <dbReference type="ARBA" id="ARBA00004834"/>
    </source>
</evidence>
<name>A0A9W9UAR5_PENBR</name>
<evidence type="ECO:0000256" key="1">
    <source>
        <dbReference type="ARBA" id="ARBA00001462"/>
    </source>
</evidence>
<comment type="caution">
    <text evidence="10">The sequence shown here is derived from an EMBL/GenBank/DDBJ whole genome shotgun (WGS) entry which is preliminary data.</text>
</comment>
<evidence type="ECO:0000256" key="4">
    <source>
        <dbReference type="ARBA" id="ARBA00012670"/>
    </source>
</evidence>
<feature type="chain" id="PRO_5040789082" description="non-reducing end alpha-L-arabinofuranosidase" evidence="8">
    <location>
        <begin position="28"/>
        <end position="639"/>
    </location>
</feature>
<dbReference type="Proteomes" id="UP001147695">
    <property type="component" value="Unassembled WGS sequence"/>
</dbReference>
<evidence type="ECO:0000259" key="9">
    <source>
        <dbReference type="SMART" id="SM00813"/>
    </source>
</evidence>
<keyword evidence="7" id="KW-0325">Glycoprotein</keyword>
<comment type="similarity">
    <text evidence="3">Belongs to the glycosyl hydrolase 51 family.</text>
</comment>
<comment type="catalytic activity">
    <reaction evidence="1">
        <text>Hydrolysis of terminal non-reducing alpha-L-arabinofuranoside residues in alpha-L-arabinosides.</text>
        <dbReference type="EC" id="3.2.1.55"/>
    </reaction>
</comment>
<dbReference type="AlphaFoldDB" id="A0A9W9UAR5"/>
<dbReference type="Pfam" id="PF22848">
    <property type="entry name" value="ASD1_dom"/>
    <property type="match status" value="1"/>
</dbReference>
<dbReference type="Pfam" id="PF06964">
    <property type="entry name" value="Alpha-L-AF_C"/>
    <property type="match status" value="1"/>
</dbReference>
<evidence type="ECO:0000256" key="7">
    <source>
        <dbReference type="ARBA" id="ARBA00023180"/>
    </source>
</evidence>
<evidence type="ECO:0000256" key="8">
    <source>
        <dbReference type="SAM" id="SignalP"/>
    </source>
</evidence>
<dbReference type="InterPro" id="IPR055235">
    <property type="entry name" value="ASD1_cat"/>
</dbReference>
<dbReference type="GO" id="GO:0046373">
    <property type="term" value="P:L-arabinose metabolic process"/>
    <property type="evidence" value="ECO:0007669"/>
    <property type="project" value="InterPro"/>
</dbReference>
<dbReference type="SUPFAM" id="SSF51445">
    <property type="entry name" value="(Trans)glycosidases"/>
    <property type="match status" value="1"/>
</dbReference>
<evidence type="ECO:0000256" key="3">
    <source>
        <dbReference type="ARBA" id="ARBA00007186"/>
    </source>
</evidence>
<reference evidence="10" key="2">
    <citation type="journal article" date="2023" name="IMA Fungus">
        <title>Comparative genomic study of the Penicillium genus elucidates a diverse pangenome and 15 lateral gene transfer events.</title>
        <authorList>
            <person name="Petersen C."/>
            <person name="Sorensen T."/>
            <person name="Nielsen M.R."/>
            <person name="Sondergaard T.E."/>
            <person name="Sorensen J.L."/>
            <person name="Fitzpatrick D.A."/>
            <person name="Frisvad J.C."/>
            <person name="Nielsen K.L."/>
        </authorList>
    </citation>
    <scope>NUCLEOTIDE SEQUENCE</scope>
    <source>
        <strain evidence="10">IBT 35673</strain>
    </source>
</reference>
<feature type="domain" description="Alpha-L-arabinofuranosidase C-terminal" evidence="9">
    <location>
        <begin position="454"/>
        <end position="632"/>
    </location>
</feature>
<feature type="signal peptide" evidence="8">
    <location>
        <begin position="1"/>
        <end position="27"/>
    </location>
</feature>
<reference evidence="10" key="1">
    <citation type="submission" date="2022-12" db="EMBL/GenBank/DDBJ databases">
        <authorList>
            <person name="Petersen C."/>
        </authorList>
    </citation>
    <scope>NUCLEOTIDE SEQUENCE</scope>
    <source>
        <strain evidence="10">IBT 35673</strain>
    </source>
</reference>
<gene>
    <name evidence="10" type="ORF">N7452_009583</name>
</gene>
<dbReference type="EMBL" id="JAPZBQ010000005">
    <property type="protein sequence ID" value="KAJ5329193.1"/>
    <property type="molecule type" value="Genomic_DNA"/>
</dbReference>
<evidence type="ECO:0000313" key="11">
    <source>
        <dbReference type="Proteomes" id="UP001147695"/>
    </source>
</evidence>
<keyword evidence="5 8" id="KW-0732">Signal</keyword>